<dbReference type="InterPro" id="IPR048683">
    <property type="entry name" value="Sf6_terminase"/>
</dbReference>
<accession>A0ABW9USD2</accession>
<evidence type="ECO:0000313" key="1">
    <source>
        <dbReference type="EMBL" id="MXO67779.1"/>
    </source>
</evidence>
<organism evidence="1 2">
    <name type="scientific">Pelagerythrobacter marinus</name>
    <dbReference type="NCBI Taxonomy" id="538382"/>
    <lineage>
        <taxon>Bacteria</taxon>
        <taxon>Pseudomonadati</taxon>
        <taxon>Pseudomonadota</taxon>
        <taxon>Alphaproteobacteria</taxon>
        <taxon>Sphingomonadales</taxon>
        <taxon>Erythrobacteraceae</taxon>
        <taxon>Pelagerythrobacter</taxon>
    </lineage>
</organism>
<dbReference type="Pfam" id="PF20901">
    <property type="entry name" value="Sf6_terminase"/>
    <property type="match status" value="1"/>
</dbReference>
<dbReference type="Proteomes" id="UP000444401">
    <property type="component" value="Unassembled WGS sequence"/>
</dbReference>
<proteinExistence type="predicted"/>
<dbReference type="RefSeq" id="WP_160732405.1">
    <property type="nucleotide sequence ID" value="NZ_WTYO01000001.1"/>
</dbReference>
<reference evidence="1 2" key="1">
    <citation type="submission" date="2019-12" db="EMBL/GenBank/DDBJ databases">
        <title>Genomic-based taxomic classification of the family Erythrobacteraceae.</title>
        <authorList>
            <person name="Xu L."/>
        </authorList>
    </citation>
    <scope>NUCLEOTIDE SEQUENCE [LARGE SCALE GENOMIC DNA]</scope>
    <source>
        <strain evidence="1 2">H32</strain>
    </source>
</reference>
<evidence type="ECO:0000313" key="2">
    <source>
        <dbReference type="Proteomes" id="UP000444401"/>
    </source>
</evidence>
<comment type="caution">
    <text evidence="1">The sequence shown here is derived from an EMBL/GenBank/DDBJ whole genome shotgun (WGS) entry which is preliminary data.</text>
</comment>
<dbReference type="Gene3D" id="1.10.10.60">
    <property type="entry name" value="Homeodomain-like"/>
    <property type="match status" value="1"/>
</dbReference>
<dbReference type="EMBL" id="WTYO01000001">
    <property type="protein sequence ID" value="MXO67779.1"/>
    <property type="molecule type" value="Genomic_DNA"/>
</dbReference>
<keyword evidence="2" id="KW-1185">Reference proteome</keyword>
<protein>
    <submittedName>
        <fullName evidence="1">Terminase small subunit protein</fullName>
    </submittedName>
</protein>
<sequence>MARPTIFDQELADKILDRISDGESLRKICCEDDMPGQTTVYRWLRQDEEFRQQYASARELQADTLFDETLDIADDATNDWMVRYGKEDEAPGWKENGEAIRRSQLRIDTRKWIAGQLRPKVYGPRVQQDHTHAVDEDLAEWLGRKTS</sequence>
<name>A0ABW9USD2_9SPHN</name>
<gene>
    <name evidence="1" type="ORF">GRI72_02890</name>
</gene>